<reference evidence="2 3" key="1">
    <citation type="submission" date="2009-11" db="EMBL/GenBank/DDBJ databases">
        <title>Annotation of Allomyces macrogynus ATCC 38327.</title>
        <authorList>
            <consortium name="The Broad Institute Genome Sequencing Platform"/>
            <person name="Russ C."/>
            <person name="Cuomo C."/>
            <person name="Burger G."/>
            <person name="Gray M.W."/>
            <person name="Holland P.W.H."/>
            <person name="King N."/>
            <person name="Lang F.B.F."/>
            <person name="Roger A.J."/>
            <person name="Ruiz-Trillo I."/>
            <person name="Young S.K."/>
            <person name="Zeng Q."/>
            <person name="Gargeya S."/>
            <person name="Fitzgerald M."/>
            <person name="Haas B."/>
            <person name="Abouelleil A."/>
            <person name="Alvarado L."/>
            <person name="Arachchi H.M."/>
            <person name="Berlin A."/>
            <person name="Chapman S.B."/>
            <person name="Gearin G."/>
            <person name="Goldberg J."/>
            <person name="Griggs A."/>
            <person name="Gujja S."/>
            <person name="Hansen M."/>
            <person name="Heiman D."/>
            <person name="Howarth C."/>
            <person name="Larimer J."/>
            <person name="Lui A."/>
            <person name="MacDonald P.J.P."/>
            <person name="McCowen C."/>
            <person name="Montmayeur A."/>
            <person name="Murphy C."/>
            <person name="Neiman D."/>
            <person name="Pearson M."/>
            <person name="Priest M."/>
            <person name="Roberts A."/>
            <person name="Saif S."/>
            <person name="Shea T."/>
            <person name="Sisk P."/>
            <person name="Stolte C."/>
            <person name="Sykes S."/>
            <person name="Wortman J."/>
            <person name="Nusbaum C."/>
            <person name="Birren B."/>
        </authorList>
    </citation>
    <scope>NUCLEOTIDE SEQUENCE [LARGE SCALE GENOMIC DNA]</scope>
    <source>
        <strain evidence="2 3">ATCC 38327</strain>
    </source>
</reference>
<sequence length="298" mass="32150">MPTLAATTDFFSLGAWGGVCSTVPMLPMCQVLTRRGDKVCPLRGVNLGQVTILDIADVCLCLVVLILTGFIAYRTHSKYAAVGRSEMGIFNLFFFFTIAFQIISVGGWINSEPQDLRDFLLWAAIIHCGLVAATTWILFLNGLVAFQFVADGSNLSIYGIGGSGLLVFVGAAYVAADTAIGWTSALNPGPALESTILAAVTIYLPALFLVLYALLAVILVLTQLSVRKPLMFLGCGGAAFLLGQIFTFAISDAICTGTKQMIDGKVFATLLTFVGYACVYMFWSDITEDEWDDFEDQF</sequence>
<feature type="transmembrane region" description="Helical" evidence="1">
    <location>
        <begin position="55"/>
        <end position="75"/>
    </location>
</feature>
<proteinExistence type="predicted"/>
<dbReference type="InterPro" id="IPR022057">
    <property type="entry name" value="Chs7"/>
</dbReference>
<name>A0A0L0RY44_ALLM3</name>
<dbReference type="GO" id="GO:0006457">
    <property type="term" value="P:protein folding"/>
    <property type="evidence" value="ECO:0007669"/>
    <property type="project" value="TreeGrafter"/>
</dbReference>
<accession>A0A0L0RY44</accession>
<feature type="transmembrane region" description="Helical" evidence="1">
    <location>
        <begin position="266"/>
        <end position="283"/>
    </location>
</feature>
<dbReference type="OrthoDB" id="5582162at2759"/>
<dbReference type="eggNOG" id="ENOG502QTJE">
    <property type="taxonomic scope" value="Eukaryota"/>
</dbReference>
<feature type="transmembrane region" description="Helical" evidence="1">
    <location>
        <begin position="196"/>
        <end position="221"/>
    </location>
</feature>
<dbReference type="Proteomes" id="UP000054350">
    <property type="component" value="Unassembled WGS sequence"/>
</dbReference>
<evidence type="ECO:0000313" key="2">
    <source>
        <dbReference type="EMBL" id="KNE55070.1"/>
    </source>
</evidence>
<keyword evidence="1" id="KW-0812">Transmembrane</keyword>
<keyword evidence="1" id="KW-0472">Membrane</keyword>
<dbReference type="PANTHER" id="PTHR35329:SF1">
    <property type="entry name" value="CHITIN SYNTHASE EXPORT CHAPERONE"/>
    <property type="match status" value="1"/>
</dbReference>
<protein>
    <submittedName>
        <fullName evidence="2">Uncharacterized protein</fullName>
    </submittedName>
</protein>
<dbReference type="EMBL" id="GG745328">
    <property type="protein sequence ID" value="KNE55070.1"/>
    <property type="molecule type" value="Genomic_DNA"/>
</dbReference>
<dbReference type="VEuPathDB" id="FungiDB:AMAG_01006"/>
<dbReference type="AlphaFoldDB" id="A0A0L0RY44"/>
<feature type="transmembrane region" description="Helical" evidence="1">
    <location>
        <begin position="121"/>
        <end position="143"/>
    </location>
</feature>
<dbReference type="GO" id="GO:0005789">
    <property type="term" value="C:endoplasmic reticulum membrane"/>
    <property type="evidence" value="ECO:0007669"/>
    <property type="project" value="TreeGrafter"/>
</dbReference>
<reference evidence="3" key="2">
    <citation type="submission" date="2009-11" db="EMBL/GenBank/DDBJ databases">
        <title>The Genome Sequence of Allomyces macrogynus strain ATCC 38327.</title>
        <authorList>
            <consortium name="The Broad Institute Genome Sequencing Platform"/>
            <person name="Russ C."/>
            <person name="Cuomo C."/>
            <person name="Shea T."/>
            <person name="Young S.K."/>
            <person name="Zeng Q."/>
            <person name="Koehrsen M."/>
            <person name="Haas B."/>
            <person name="Borodovsky M."/>
            <person name="Guigo R."/>
            <person name="Alvarado L."/>
            <person name="Berlin A."/>
            <person name="Borenstein D."/>
            <person name="Chen Z."/>
            <person name="Engels R."/>
            <person name="Freedman E."/>
            <person name="Gellesch M."/>
            <person name="Goldberg J."/>
            <person name="Griggs A."/>
            <person name="Gujja S."/>
            <person name="Heiman D."/>
            <person name="Hepburn T."/>
            <person name="Howarth C."/>
            <person name="Jen D."/>
            <person name="Larson L."/>
            <person name="Lewis B."/>
            <person name="Mehta T."/>
            <person name="Park D."/>
            <person name="Pearson M."/>
            <person name="Roberts A."/>
            <person name="Saif S."/>
            <person name="Shenoy N."/>
            <person name="Sisk P."/>
            <person name="Stolte C."/>
            <person name="Sykes S."/>
            <person name="Walk T."/>
            <person name="White J."/>
            <person name="Yandava C."/>
            <person name="Burger G."/>
            <person name="Gray M.W."/>
            <person name="Holland P.W.H."/>
            <person name="King N."/>
            <person name="Lang F.B.F."/>
            <person name="Roger A.J."/>
            <person name="Ruiz-Trillo I."/>
            <person name="Lander E."/>
            <person name="Nusbaum C."/>
        </authorList>
    </citation>
    <scope>NUCLEOTIDE SEQUENCE [LARGE SCALE GENOMIC DNA]</scope>
    <source>
        <strain evidence="3">ATCC 38327</strain>
    </source>
</reference>
<evidence type="ECO:0000313" key="3">
    <source>
        <dbReference type="Proteomes" id="UP000054350"/>
    </source>
</evidence>
<dbReference type="GO" id="GO:0051082">
    <property type="term" value="F:unfolded protein binding"/>
    <property type="evidence" value="ECO:0007669"/>
    <property type="project" value="TreeGrafter"/>
</dbReference>
<keyword evidence="3" id="KW-1185">Reference proteome</keyword>
<organism evidence="2 3">
    <name type="scientific">Allomyces macrogynus (strain ATCC 38327)</name>
    <name type="common">Allomyces javanicus var. macrogynus</name>
    <dbReference type="NCBI Taxonomy" id="578462"/>
    <lineage>
        <taxon>Eukaryota</taxon>
        <taxon>Fungi</taxon>
        <taxon>Fungi incertae sedis</taxon>
        <taxon>Blastocladiomycota</taxon>
        <taxon>Blastocladiomycetes</taxon>
        <taxon>Blastocladiales</taxon>
        <taxon>Blastocladiaceae</taxon>
        <taxon>Allomyces</taxon>
    </lineage>
</organism>
<dbReference type="PANTHER" id="PTHR35329">
    <property type="entry name" value="CHITIN SYNTHASE EXPORT CHAPERONE"/>
    <property type="match status" value="1"/>
</dbReference>
<feature type="transmembrane region" description="Helical" evidence="1">
    <location>
        <begin position="230"/>
        <end position="254"/>
    </location>
</feature>
<dbReference type="STRING" id="578462.A0A0L0RY44"/>
<dbReference type="Pfam" id="PF12271">
    <property type="entry name" value="Chs7"/>
    <property type="match status" value="1"/>
</dbReference>
<keyword evidence="1" id="KW-1133">Transmembrane helix</keyword>
<gene>
    <name evidence="2" type="ORF">AMAG_01006</name>
</gene>
<feature type="transmembrane region" description="Helical" evidence="1">
    <location>
        <begin position="87"/>
        <end position="109"/>
    </location>
</feature>
<feature type="transmembrane region" description="Helical" evidence="1">
    <location>
        <begin position="155"/>
        <end position="176"/>
    </location>
</feature>
<evidence type="ECO:0000256" key="1">
    <source>
        <dbReference type="SAM" id="Phobius"/>
    </source>
</evidence>